<keyword evidence="9" id="KW-1185">Reference proteome</keyword>
<keyword evidence="4" id="KW-0238">DNA-binding</keyword>
<dbReference type="InterPro" id="IPR013325">
    <property type="entry name" value="RNA_pol_sigma_r2"/>
</dbReference>
<dbReference type="GO" id="GO:0003677">
    <property type="term" value="F:DNA binding"/>
    <property type="evidence" value="ECO:0007669"/>
    <property type="project" value="UniProtKB-KW"/>
</dbReference>
<feature type="compositionally biased region" description="Low complexity" evidence="6">
    <location>
        <begin position="185"/>
        <end position="196"/>
    </location>
</feature>
<dbReference type="Gene3D" id="1.10.1740.10">
    <property type="match status" value="1"/>
</dbReference>
<reference evidence="8" key="1">
    <citation type="submission" date="2021-01" db="EMBL/GenBank/DDBJ databases">
        <title>Whole genome shotgun sequence of Virgisporangium aliadipatigenens NBRC 105644.</title>
        <authorList>
            <person name="Komaki H."/>
            <person name="Tamura T."/>
        </authorList>
    </citation>
    <scope>NUCLEOTIDE SEQUENCE</scope>
    <source>
        <strain evidence="8">NBRC 105644</strain>
    </source>
</reference>
<evidence type="ECO:0000256" key="2">
    <source>
        <dbReference type="ARBA" id="ARBA00023015"/>
    </source>
</evidence>
<sequence>MDAEDLEAFREFVRVRFEPLRALAYVTCGDWQAAEDAVARSLAQLCLRWKRIASPEAYARTTVVRAAIGEKNRPWRRERSVGDALPDVPRPDESGRIDERLRLHAALQKVAPRQRAVLVLRFLEGLSVEETAEILGCRTGTVKSQSARGLDTLRAVLAAEDIILRDEKGNNHVVSRPGRAGNGAGRTTAAAAYEHR</sequence>
<accession>A0A8J3YN27</accession>
<keyword evidence="3" id="KW-0731">Sigma factor</keyword>
<dbReference type="PANTHER" id="PTHR43133:SF50">
    <property type="entry name" value="ECF RNA POLYMERASE SIGMA FACTOR SIGM"/>
    <property type="match status" value="1"/>
</dbReference>
<evidence type="ECO:0000313" key="8">
    <source>
        <dbReference type="EMBL" id="GIJ47073.1"/>
    </source>
</evidence>
<dbReference type="InterPro" id="IPR013249">
    <property type="entry name" value="RNA_pol_sigma70_r4_t2"/>
</dbReference>
<dbReference type="CDD" id="cd06171">
    <property type="entry name" value="Sigma70_r4"/>
    <property type="match status" value="1"/>
</dbReference>
<dbReference type="SUPFAM" id="SSF88659">
    <property type="entry name" value="Sigma3 and sigma4 domains of RNA polymerase sigma factors"/>
    <property type="match status" value="1"/>
</dbReference>
<dbReference type="SUPFAM" id="SSF88946">
    <property type="entry name" value="Sigma2 domain of RNA polymerase sigma factors"/>
    <property type="match status" value="1"/>
</dbReference>
<dbReference type="InterPro" id="IPR013324">
    <property type="entry name" value="RNA_pol_sigma_r3/r4-like"/>
</dbReference>
<evidence type="ECO:0000256" key="4">
    <source>
        <dbReference type="ARBA" id="ARBA00023125"/>
    </source>
</evidence>
<evidence type="ECO:0000256" key="6">
    <source>
        <dbReference type="SAM" id="MobiDB-lite"/>
    </source>
</evidence>
<comment type="similarity">
    <text evidence="1">Belongs to the sigma-70 factor family. ECF subfamily.</text>
</comment>
<dbReference type="RefSeq" id="WP_203900588.1">
    <property type="nucleotide sequence ID" value="NZ_BOPF01000013.1"/>
</dbReference>
<evidence type="ECO:0000313" key="9">
    <source>
        <dbReference type="Proteomes" id="UP000619260"/>
    </source>
</evidence>
<organism evidence="8 9">
    <name type="scientific">Virgisporangium aliadipatigenens</name>
    <dbReference type="NCBI Taxonomy" id="741659"/>
    <lineage>
        <taxon>Bacteria</taxon>
        <taxon>Bacillati</taxon>
        <taxon>Actinomycetota</taxon>
        <taxon>Actinomycetes</taxon>
        <taxon>Micromonosporales</taxon>
        <taxon>Micromonosporaceae</taxon>
        <taxon>Virgisporangium</taxon>
    </lineage>
</organism>
<evidence type="ECO:0000259" key="7">
    <source>
        <dbReference type="Pfam" id="PF08281"/>
    </source>
</evidence>
<dbReference type="EMBL" id="BOPF01000013">
    <property type="protein sequence ID" value="GIJ47073.1"/>
    <property type="molecule type" value="Genomic_DNA"/>
</dbReference>
<comment type="caution">
    <text evidence="8">The sequence shown here is derived from an EMBL/GenBank/DDBJ whole genome shotgun (WGS) entry which is preliminary data.</text>
</comment>
<dbReference type="GO" id="GO:0016987">
    <property type="term" value="F:sigma factor activity"/>
    <property type="evidence" value="ECO:0007669"/>
    <property type="project" value="UniProtKB-KW"/>
</dbReference>
<dbReference type="InterPro" id="IPR036388">
    <property type="entry name" value="WH-like_DNA-bd_sf"/>
</dbReference>
<dbReference type="PANTHER" id="PTHR43133">
    <property type="entry name" value="RNA POLYMERASE ECF-TYPE SIGMA FACTO"/>
    <property type="match status" value="1"/>
</dbReference>
<keyword evidence="2" id="KW-0805">Transcription regulation</keyword>
<keyword evidence="5" id="KW-0804">Transcription</keyword>
<dbReference type="AlphaFoldDB" id="A0A8J3YN27"/>
<gene>
    <name evidence="8" type="primary">rpoE_14</name>
    <name evidence="8" type="ORF">Val02_39590</name>
</gene>
<evidence type="ECO:0000256" key="1">
    <source>
        <dbReference type="ARBA" id="ARBA00010641"/>
    </source>
</evidence>
<feature type="domain" description="RNA polymerase sigma factor 70 region 4 type 2" evidence="7">
    <location>
        <begin position="101"/>
        <end position="152"/>
    </location>
</feature>
<feature type="region of interest" description="Disordered" evidence="6">
    <location>
        <begin position="173"/>
        <end position="196"/>
    </location>
</feature>
<dbReference type="InterPro" id="IPR039425">
    <property type="entry name" value="RNA_pol_sigma-70-like"/>
</dbReference>
<dbReference type="GO" id="GO:0006352">
    <property type="term" value="P:DNA-templated transcription initiation"/>
    <property type="evidence" value="ECO:0007669"/>
    <property type="project" value="InterPro"/>
</dbReference>
<protein>
    <submittedName>
        <fullName evidence="8">RNA polymerase sigma24 factor</fullName>
    </submittedName>
</protein>
<dbReference type="NCBIfam" id="TIGR02937">
    <property type="entry name" value="sigma70-ECF"/>
    <property type="match status" value="1"/>
</dbReference>
<dbReference type="Pfam" id="PF08281">
    <property type="entry name" value="Sigma70_r4_2"/>
    <property type="match status" value="1"/>
</dbReference>
<evidence type="ECO:0000256" key="3">
    <source>
        <dbReference type="ARBA" id="ARBA00023082"/>
    </source>
</evidence>
<evidence type="ECO:0000256" key="5">
    <source>
        <dbReference type="ARBA" id="ARBA00023163"/>
    </source>
</evidence>
<name>A0A8J3YN27_9ACTN</name>
<dbReference type="InterPro" id="IPR014284">
    <property type="entry name" value="RNA_pol_sigma-70_dom"/>
</dbReference>
<dbReference type="Proteomes" id="UP000619260">
    <property type="component" value="Unassembled WGS sequence"/>
</dbReference>
<proteinExistence type="inferred from homology"/>
<dbReference type="Gene3D" id="1.10.10.10">
    <property type="entry name" value="Winged helix-like DNA-binding domain superfamily/Winged helix DNA-binding domain"/>
    <property type="match status" value="1"/>
</dbReference>